<evidence type="ECO:0000259" key="9">
    <source>
        <dbReference type="PROSITE" id="PS51032"/>
    </source>
</evidence>
<dbReference type="PANTHER" id="PTHR31985">
    <property type="entry name" value="ETHYLENE-RESPONSIVE TRANSCRIPTION FACTOR ERF042-RELATED"/>
    <property type="match status" value="1"/>
</dbReference>
<dbReference type="PRINTS" id="PR00367">
    <property type="entry name" value="ETHRSPELEMNT"/>
</dbReference>
<keyword evidence="3" id="KW-0238">DNA-binding</keyword>
<dbReference type="GO" id="GO:0005634">
    <property type="term" value="C:nucleus"/>
    <property type="evidence" value="ECO:0007669"/>
    <property type="project" value="UniProtKB-SubCell"/>
</dbReference>
<comment type="caution">
    <text evidence="10">The sequence shown here is derived from an EMBL/GenBank/DDBJ whole genome shotgun (WGS) entry which is preliminary data.</text>
</comment>
<feature type="region of interest" description="Disordered" evidence="8">
    <location>
        <begin position="1"/>
        <end position="70"/>
    </location>
</feature>
<dbReference type="SMART" id="SM00380">
    <property type="entry name" value="AP2"/>
    <property type="match status" value="1"/>
</dbReference>
<evidence type="ECO:0000256" key="3">
    <source>
        <dbReference type="ARBA" id="ARBA00023125"/>
    </source>
</evidence>
<dbReference type="InterPro" id="IPR016177">
    <property type="entry name" value="DNA-bd_dom_sf"/>
</dbReference>
<evidence type="ECO:0000256" key="7">
    <source>
        <dbReference type="ARBA" id="ARBA00024343"/>
    </source>
</evidence>
<name>A0AAP0N916_LIQFO</name>
<keyword evidence="2" id="KW-0805">Transcription regulation</keyword>
<dbReference type="EMBL" id="JBBPBK010000056">
    <property type="protein sequence ID" value="KAK9266809.1"/>
    <property type="molecule type" value="Genomic_DNA"/>
</dbReference>
<evidence type="ECO:0000256" key="8">
    <source>
        <dbReference type="SAM" id="MobiDB-lite"/>
    </source>
</evidence>
<sequence length="247" mass="26791">MAEPPTSEAESSSNSSTSSPPSPSPSSSFGLSQTPSNSVSNSFNNPKTQSPQPNINRPKRNRENSKHPIYTGVRMRAWGKWVSEIREPRKKSRIWLGTFPDPEMAARAHDVAALSIKGSSAILNFPQLAASLPRPVSLSPRDVQAAAAKAAAMVKLNCSSSEGNNVSGMQRSGSEELSEIIELPNIEESFDSGESKNEFVLVDSVDGWAYPPPELTEADFCGYFSDQMLGDAHTVIPSNFDALLWEY</sequence>
<feature type="compositionally biased region" description="Low complexity" evidence="8">
    <location>
        <begin position="1"/>
        <end position="45"/>
    </location>
</feature>
<dbReference type="SUPFAM" id="SSF54171">
    <property type="entry name" value="DNA-binding domain"/>
    <property type="match status" value="1"/>
</dbReference>
<dbReference type="GO" id="GO:0003700">
    <property type="term" value="F:DNA-binding transcription factor activity"/>
    <property type="evidence" value="ECO:0007669"/>
    <property type="project" value="InterPro"/>
</dbReference>
<keyword evidence="4" id="KW-0010">Activator</keyword>
<evidence type="ECO:0000313" key="10">
    <source>
        <dbReference type="EMBL" id="KAK9266809.1"/>
    </source>
</evidence>
<dbReference type="FunFam" id="3.30.730.10:FF:000001">
    <property type="entry name" value="Ethylene-responsive transcription factor 2"/>
    <property type="match status" value="1"/>
</dbReference>
<proteinExistence type="inferred from homology"/>
<dbReference type="GO" id="GO:0003677">
    <property type="term" value="F:DNA binding"/>
    <property type="evidence" value="ECO:0007669"/>
    <property type="project" value="UniProtKB-KW"/>
</dbReference>
<dbReference type="InterPro" id="IPR036955">
    <property type="entry name" value="AP2/ERF_dom_sf"/>
</dbReference>
<evidence type="ECO:0000256" key="2">
    <source>
        <dbReference type="ARBA" id="ARBA00023015"/>
    </source>
</evidence>
<dbReference type="InterPro" id="IPR051032">
    <property type="entry name" value="AP2/ERF_TF_ERF_subfamily"/>
</dbReference>
<dbReference type="Proteomes" id="UP001415857">
    <property type="component" value="Unassembled WGS sequence"/>
</dbReference>
<dbReference type="CDD" id="cd00018">
    <property type="entry name" value="AP2"/>
    <property type="match status" value="1"/>
</dbReference>
<evidence type="ECO:0000256" key="5">
    <source>
        <dbReference type="ARBA" id="ARBA00023163"/>
    </source>
</evidence>
<dbReference type="PROSITE" id="PS51032">
    <property type="entry name" value="AP2_ERF"/>
    <property type="match status" value="1"/>
</dbReference>
<comment type="similarity">
    <text evidence="7">Belongs to the AP2/ERF transcription factor family. ERF subfamily.</text>
</comment>
<accession>A0AAP0N916</accession>
<keyword evidence="6" id="KW-0539">Nucleus</keyword>
<evidence type="ECO:0000313" key="11">
    <source>
        <dbReference type="Proteomes" id="UP001415857"/>
    </source>
</evidence>
<protein>
    <recommendedName>
        <fullName evidence="9">AP2/ERF domain-containing protein</fullName>
    </recommendedName>
</protein>
<keyword evidence="11" id="KW-1185">Reference proteome</keyword>
<dbReference type="InterPro" id="IPR001471">
    <property type="entry name" value="AP2/ERF_dom"/>
</dbReference>
<dbReference type="PANTHER" id="PTHR31985:SF259">
    <property type="entry name" value="DEHYDRATION-RESPONSIVE ELEMENT-BINDING PROTEIN 3"/>
    <property type="match status" value="1"/>
</dbReference>
<evidence type="ECO:0000256" key="6">
    <source>
        <dbReference type="ARBA" id="ARBA00023242"/>
    </source>
</evidence>
<feature type="compositionally biased region" description="Polar residues" evidence="8">
    <location>
        <begin position="46"/>
        <end position="55"/>
    </location>
</feature>
<organism evidence="10 11">
    <name type="scientific">Liquidambar formosana</name>
    <name type="common">Formosan gum</name>
    <dbReference type="NCBI Taxonomy" id="63359"/>
    <lineage>
        <taxon>Eukaryota</taxon>
        <taxon>Viridiplantae</taxon>
        <taxon>Streptophyta</taxon>
        <taxon>Embryophyta</taxon>
        <taxon>Tracheophyta</taxon>
        <taxon>Spermatophyta</taxon>
        <taxon>Magnoliopsida</taxon>
        <taxon>eudicotyledons</taxon>
        <taxon>Gunneridae</taxon>
        <taxon>Pentapetalae</taxon>
        <taxon>Saxifragales</taxon>
        <taxon>Altingiaceae</taxon>
        <taxon>Liquidambar</taxon>
    </lineage>
</organism>
<feature type="domain" description="AP2/ERF" evidence="9">
    <location>
        <begin position="69"/>
        <end position="126"/>
    </location>
</feature>
<dbReference type="Gene3D" id="3.30.730.10">
    <property type="entry name" value="AP2/ERF domain"/>
    <property type="match status" value="1"/>
</dbReference>
<keyword evidence="5" id="KW-0804">Transcription</keyword>
<dbReference type="AlphaFoldDB" id="A0AAP0N916"/>
<comment type="subcellular location">
    <subcellularLocation>
        <location evidence="1">Nucleus</location>
    </subcellularLocation>
</comment>
<dbReference type="Pfam" id="PF00847">
    <property type="entry name" value="AP2"/>
    <property type="match status" value="1"/>
</dbReference>
<evidence type="ECO:0000256" key="1">
    <source>
        <dbReference type="ARBA" id="ARBA00004123"/>
    </source>
</evidence>
<reference evidence="10 11" key="1">
    <citation type="journal article" date="2024" name="Plant J.">
        <title>Genome sequences and population genomics reveal climatic adaptation and genomic divergence between two closely related sweetgum species.</title>
        <authorList>
            <person name="Xu W.Q."/>
            <person name="Ren C.Q."/>
            <person name="Zhang X.Y."/>
            <person name="Comes H.P."/>
            <person name="Liu X.H."/>
            <person name="Li Y.G."/>
            <person name="Kettle C.J."/>
            <person name="Jalonen R."/>
            <person name="Gaisberger H."/>
            <person name="Ma Y.Z."/>
            <person name="Qiu Y.X."/>
        </authorList>
    </citation>
    <scope>NUCLEOTIDE SEQUENCE [LARGE SCALE GENOMIC DNA]</scope>
    <source>
        <strain evidence="10">Hangzhou</strain>
    </source>
</reference>
<gene>
    <name evidence="10" type="ORF">L1049_025282</name>
</gene>
<evidence type="ECO:0000256" key="4">
    <source>
        <dbReference type="ARBA" id="ARBA00023159"/>
    </source>
</evidence>